<feature type="domain" description="Reverse transcriptase" evidence="2">
    <location>
        <begin position="1"/>
        <end position="213"/>
    </location>
</feature>
<dbReference type="Pfam" id="PF00078">
    <property type="entry name" value="RVT_1"/>
    <property type="match status" value="1"/>
</dbReference>
<dbReference type="CDD" id="cd00037">
    <property type="entry name" value="CLECT"/>
    <property type="match status" value="1"/>
</dbReference>
<name>A0A2B4RA87_STYPI</name>
<organism evidence="3 4">
    <name type="scientific">Stylophora pistillata</name>
    <name type="common">Smooth cauliflower coral</name>
    <dbReference type="NCBI Taxonomy" id="50429"/>
    <lineage>
        <taxon>Eukaryota</taxon>
        <taxon>Metazoa</taxon>
        <taxon>Cnidaria</taxon>
        <taxon>Anthozoa</taxon>
        <taxon>Hexacorallia</taxon>
        <taxon>Scleractinia</taxon>
        <taxon>Astrocoeniina</taxon>
        <taxon>Pocilloporidae</taxon>
        <taxon>Stylophora</taxon>
    </lineage>
</organism>
<dbReference type="AlphaFoldDB" id="A0A2B4RA87"/>
<evidence type="ECO:0000313" key="4">
    <source>
        <dbReference type="Proteomes" id="UP000225706"/>
    </source>
</evidence>
<dbReference type="Proteomes" id="UP000225706">
    <property type="component" value="Unassembled WGS sequence"/>
</dbReference>
<protein>
    <submittedName>
        <fullName evidence="3">Retrovirus-related Pol polyprotein from type-2 retrotransposable element R2DM</fullName>
    </submittedName>
</protein>
<dbReference type="SUPFAM" id="SSF56672">
    <property type="entry name" value="DNA/RNA polymerases"/>
    <property type="match status" value="1"/>
</dbReference>
<dbReference type="Gene3D" id="3.10.100.10">
    <property type="entry name" value="Mannose-Binding Protein A, subunit A"/>
    <property type="match status" value="1"/>
</dbReference>
<dbReference type="InterPro" id="IPR016186">
    <property type="entry name" value="C-type_lectin-like/link_sf"/>
</dbReference>
<dbReference type="InterPro" id="IPR000477">
    <property type="entry name" value="RT_dom"/>
</dbReference>
<dbReference type="PANTHER" id="PTHR47027:SF26">
    <property type="entry name" value="REVERSE TRANSCRIPTASE DOMAIN-CONTAINING PROTEIN"/>
    <property type="match status" value="1"/>
</dbReference>
<dbReference type="InterPro" id="IPR043502">
    <property type="entry name" value="DNA/RNA_pol_sf"/>
</dbReference>
<dbReference type="EMBL" id="LSMT01000909">
    <property type="protein sequence ID" value="PFX13723.1"/>
    <property type="molecule type" value="Genomic_DNA"/>
</dbReference>
<dbReference type="InterPro" id="IPR001304">
    <property type="entry name" value="C-type_lectin-like"/>
</dbReference>
<dbReference type="SMART" id="SM00034">
    <property type="entry name" value="CLECT"/>
    <property type="match status" value="1"/>
</dbReference>
<sequence>MLNRLNAHLEPDVLPESQCGFHAGRGTTDTIFAAHQLQEKFQEHNVGLYTTFVDLTKAFDTICREELWKIMAKFGCPTKFIAMVQQVHDGISARVQDDRKCSKPFPVTNGVKQGCVLAPSLFCMVFSAMLSDAFRDVDVEGSTCSKYDFHTEKADWEEAKENCAKNSSSLVSMETDKEWHFVWNLIKNEKKTRWFIGLFESANSSNTWYWLSKSKAWVNENSDEKWRWIKGEPKYLNIEKCVEMLQNGEYNNIKCQKPYHDDPGYICEKQVNCSTVSSKADIFIEEGREPASTRQLLETKTTATSLRTQMTNTKTEDRHEMHSEERVIAENVRLREELEARDNEQKCILAELGAKIESSSNSGQERASRKRKRKTPVPQLCRASIFLSWFHVNHDRLVCSVQKFGLFINFVPSTIREVVDDHVLSMAHRKSKLTTSNADVTLRLSGIVLQKVIYKVCMGCNQFALKERNNVKCVTAFF</sequence>
<accession>A0A2B4RA87</accession>
<evidence type="ECO:0000259" key="2">
    <source>
        <dbReference type="PROSITE" id="PS50878"/>
    </source>
</evidence>
<dbReference type="PROSITE" id="PS50878">
    <property type="entry name" value="RT_POL"/>
    <property type="match status" value="1"/>
</dbReference>
<evidence type="ECO:0000259" key="1">
    <source>
        <dbReference type="PROSITE" id="PS50041"/>
    </source>
</evidence>
<reference evidence="4" key="1">
    <citation type="journal article" date="2017" name="bioRxiv">
        <title>Comparative analysis of the genomes of Stylophora pistillata and Acropora digitifera provides evidence for extensive differences between species of corals.</title>
        <authorList>
            <person name="Voolstra C.R."/>
            <person name="Li Y."/>
            <person name="Liew Y.J."/>
            <person name="Baumgarten S."/>
            <person name="Zoccola D."/>
            <person name="Flot J.-F."/>
            <person name="Tambutte S."/>
            <person name="Allemand D."/>
            <person name="Aranda M."/>
        </authorList>
    </citation>
    <scope>NUCLEOTIDE SEQUENCE [LARGE SCALE GENOMIC DNA]</scope>
</reference>
<dbReference type="InterPro" id="IPR016187">
    <property type="entry name" value="CTDL_fold"/>
</dbReference>
<keyword evidence="4" id="KW-1185">Reference proteome</keyword>
<dbReference type="OrthoDB" id="6133475at2759"/>
<evidence type="ECO:0000313" key="3">
    <source>
        <dbReference type="EMBL" id="PFX13723.1"/>
    </source>
</evidence>
<comment type="caution">
    <text evidence="3">The sequence shown here is derived from an EMBL/GenBank/DDBJ whole genome shotgun (WGS) entry which is preliminary data.</text>
</comment>
<feature type="domain" description="C-type lectin" evidence="1">
    <location>
        <begin position="147"/>
        <end position="257"/>
    </location>
</feature>
<gene>
    <name evidence="3" type="primary">pol</name>
    <name evidence="3" type="ORF">AWC38_SpisGene22165</name>
</gene>
<dbReference type="Pfam" id="PF00059">
    <property type="entry name" value="Lectin_C"/>
    <property type="match status" value="1"/>
</dbReference>
<dbReference type="SUPFAM" id="SSF56436">
    <property type="entry name" value="C-type lectin-like"/>
    <property type="match status" value="1"/>
</dbReference>
<dbReference type="PANTHER" id="PTHR47027">
    <property type="entry name" value="REVERSE TRANSCRIPTASE DOMAIN-CONTAINING PROTEIN"/>
    <property type="match status" value="1"/>
</dbReference>
<dbReference type="PROSITE" id="PS50041">
    <property type="entry name" value="C_TYPE_LECTIN_2"/>
    <property type="match status" value="1"/>
</dbReference>
<proteinExistence type="predicted"/>